<dbReference type="Proteomes" id="UP000198937">
    <property type="component" value="Unassembled WGS sequence"/>
</dbReference>
<evidence type="ECO:0000256" key="5">
    <source>
        <dbReference type="ARBA" id="ARBA00023136"/>
    </source>
</evidence>
<keyword evidence="3 7" id="KW-0812">Transmembrane</keyword>
<feature type="region of interest" description="Disordered" evidence="6">
    <location>
        <begin position="109"/>
        <end position="147"/>
    </location>
</feature>
<dbReference type="GO" id="GO:0005886">
    <property type="term" value="C:plasma membrane"/>
    <property type="evidence" value="ECO:0007669"/>
    <property type="project" value="UniProtKB-SubCell"/>
</dbReference>
<dbReference type="InterPro" id="IPR025937">
    <property type="entry name" value="PDGLE_dom"/>
</dbReference>
<keyword evidence="10" id="KW-1185">Reference proteome</keyword>
<reference evidence="9 10" key="1">
    <citation type="submission" date="2016-06" db="EMBL/GenBank/DDBJ databases">
        <authorList>
            <person name="Kjaerup R.B."/>
            <person name="Dalgaard T.S."/>
            <person name="Juul-Madsen H.R."/>
        </authorList>
    </citation>
    <scope>NUCLEOTIDE SEQUENCE [LARGE SCALE GENOMIC DNA]</scope>
    <source>
        <strain evidence="9 10">DSM 45577</strain>
    </source>
</reference>
<evidence type="ECO:0000259" key="8">
    <source>
        <dbReference type="Pfam" id="PF13190"/>
    </source>
</evidence>
<evidence type="ECO:0000256" key="1">
    <source>
        <dbReference type="ARBA" id="ARBA00004236"/>
    </source>
</evidence>
<evidence type="ECO:0000313" key="9">
    <source>
        <dbReference type="EMBL" id="SCL50481.1"/>
    </source>
</evidence>
<dbReference type="Pfam" id="PF13190">
    <property type="entry name" value="PDGLE"/>
    <property type="match status" value="1"/>
</dbReference>
<dbReference type="STRING" id="683228.GA0070617_1495"/>
<evidence type="ECO:0000313" key="10">
    <source>
        <dbReference type="Proteomes" id="UP000198937"/>
    </source>
</evidence>
<accession>A0A1C6U9A8</accession>
<evidence type="ECO:0000256" key="6">
    <source>
        <dbReference type="SAM" id="MobiDB-lite"/>
    </source>
</evidence>
<protein>
    <submittedName>
        <fullName evidence="9">Cobalt/nickel transport protein</fullName>
    </submittedName>
</protein>
<evidence type="ECO:0000256" key="4">
    <source>
        <dbReference type="ARBA" id="ARBA00022989"/>
    </source>
</evidence>
<evidence type="ECO:0000256" key="3">
    <source>
        <dbReference type="ARBA" id="ARBA00022692"/>
    </source>
</evidence>
<keyword evidence="5 7" id="KW-0472">Membrane</keyword>
<evidence type="ECO:0000256" key="2">
    <source>
        <dbReference type="ARBA" id="ARBA00022475"/>
    </source>
</evidence>
<feature type="domain" description="PDGLE" evidence="8">
    <location>
        <begin position="7"/>
        <end position="107"/>
    </location>
</feature>
<gene>
    <name evidence="9" type="ORF">GA0070617_1495</name>
</gene>
<dbReference type="RefSeq" id="WP_091435176.1">
    <property type="nucleotide sequence ID" value="NZ_BMMJ01000001.1"/>
</dbReference>
<feature type="transmembrane region" description="Helical" evidence="7">
    <location>
        <begin position="86"/>
        <end position="106"/>
    </location>
</feature>
<name>A0A1C6U9A8_9ACTN</name>
<proteinExistence type="predicted"/>
<organism evidence="9 10">
    <name type="scientific">Micromonospora yangpuensis</name>
    <dbReference type="NCBI Taxonomy" id="683228"/>
    <lineage>
        <taxon>Bacteria</taxon>
        <taxon>Bacillati</taxon>
        <taxon>Actinomycetota</taxon>
        <taxon>Actinomycetes</taxon>
        <taxon>Micromonosporales</taxon>
        <taxon>Micromonosporaceae</taxon>
        <taxon>Micromonospora</taxon>
    </lineage>
</organism>
<sequence>MNRRLWAFVGGGLLVALLLAGVVSNLASAHPDGLDSSLREGCTFDADDTVTGGSCPAQQEKEHEVGGPLADYGIAGIDNDLLSTGLSGVLGVLLTFAVGGGAFWLLRHRDPAGPDASRRDPAGPDASRRDPAVPDASRRDPVGPDGS</sequence>
<dbReference type="OrthoDB" id="4843785at2"/>
<dbReference type="EMBL" id="FMIA01000002">
    <property type="protein sequence ID" value="SCL50481.1"/>
    <property type="molecule type" value="Genomic_DNA"/>
</dbReference>
<dbReference type="AlphaFoldDB" id="A0A1C6U9A8"/>
<keyword evidence="4 7" id="KW-1133">Transmembrane helix</keyword>
<evidence type="ECO:0000256" key="7">
    <source>
        <dbReference type="SAM" id="Phobius"/>
    </source>
</evidence>
<keyword evidence="2" id="KW-1003">Cell membrane</keyword>
<comment type="subcellular location">
    <subcellularLocation>
        <location evidence="1">Cell membrane</location>
    </subcellularLocation>
</comment>